<keyword evidence="2" id="KW-0732">Signal</keyword>
<evidence type="ECO:0000256" key="1">
    <source>
        <dbReference type="SAM" id="MobiDB-lite"/>
    </source>
</evidence>
<proteinExistence type="predicted"/>
<feature type="domain" description="DUF4232" evidence="3">
    <location>
        <begin position="106"/>
        <end position="211"/>
    </location>
</feature>
<dbReference type="PROSITE" id="PS51257">
    <property type="entry name" value="PROKAR_LIPOPROTEIN"/>
    <property type="match status" value="1"/>
</dbReference>
<feature type="region of interest" description="Disordered" evidence="1">
    <location>
        <begin position="25"/>
        <end position="105"/>
    </location>
</feature>
<dbReference type="AlphaFoldDB" id="A0AAU2VS26"/>
<dbReference type="InterPro" id="IPR025326">
    <property type="entry name" value="DUF4232"/>
</dbReference>
<organism evidence="4">
    <name type="scientific">Streptomyces sp. NBC_00008</name>
    <dbReference type="NCBI Taxonomy" id="2903610"/>
    <lineage>
        <taxon>Bacteria</taxon>
        <taxon>Bacillati</taxon>
        <taxon>Actinomycetota</taxon>
        <taxon>Actinomycetes</taxon>
        <taxon>Kitasatosporales</taxon>
        <taxon>Streptomycetaceae</taxon>
        <taxon>Streptomyces</taxon>
    </lineage>
</organism>
<reference evidence="4" key="1">
    <citation type="submission" date="2022-10" db="EMBL/GenBank/DDBJ databases">
        <title>The complete genomes of actinobacterial strains from the NBC collection.</title>
        <authorList>
            <person name="Joergensen T.S."/>
            <person name="Alvarez Arevalo M."/>
            <person name="Sterndorff E.B."/>
            <person name="Faurdal D."/>
            <person name="Vuksanovic O."/>
            <person name="Mourched A.-S."/>
            <person name="Charusanti P."/>
            <person name="Shaw S."/>
            <person name="Blin K."/>
            <person name="Weber T."/>
        </authorList>
    </citation>
    <scope>NUCLEOTIDE SEQUENCE</scope>
    <source>
        <strain evidence="4">NBC_00008</strain>
    </source>
</reference>
<gene>
    <name evidence="4" type="ORF">OG398_17240</name>
</gene>
<evidence type="ECO:0000313" key="4">
    <source>
        <dbReference type="EMBL" id="WTW69894.1"/>
    </source>
</evidence>
<name>A0AAU2VS26_9ACTN</name>
<dbReference type="Pfam" id="PF14016">
    <property type="entry name" value="DUF4232"/>
    <property type="match status" value="1"/>
</dbReference>
<dbReference type="EMBL" id="CP108313">
    <property type="protein sequence ID" value="WTW69894.1"/>
    <property type="molecule type" value="Genomic_DNA"/>
</dbReference>
<sequence>MRVKKMSALALVVAAAGLSLTACGGSDGSSAAADTGASSSASSSTGGQDTGSTDTSGSTGADDDSGSAAAGSAESDSSSTGSSSTGSAKGSDLASKGGTSASGSMCRTDDLAFSTGSAGVKNQLVVNLKNTGSATCSMHGFPGVQLVGPDGLGDTGPDAARTDSKASTVTIGPGEETRFLLRYIPTTDGSGKTFTRLSVTPPNEKISAIANLDGLTITVPASGGTSPDVFVDPIGYHVGSGK</sequence>
<feature type="signal peptide" evidence="2">
    <location>
        <begin position="1"/>
        <end position="24"/>
    </location>
</feature>
<feature type="compositionally biased region" description="Low complexity" evidence="1">
    <location>
        <begin position="25"/>
        <end position="92"/>
    </location>
</feature>
<evidence type="ECO:0000259" key="3">
    <source>
        <dbReference type="Pfam" id="PF14016"/>
    </source>
</evidence>
<accession>A0AAU2VS26</accession>
<protein>
    <submittedName>
        <fullName evidence="4">DUF4232 domain-containing protein</fullName>
    </submittedName>
</protein>
<feature type="chain" id="PRO_5043312074" evidence="2">
    <location>
        <begin position="25"/>
        <end position="242"/>
    </location>
</feature>
<evidence type="ECO:0000256" key="2">
    <source>
        <dbReference type="SAM" id="SignalP"/>
    </source>
</evidence>